<evidence type="ECO:0000256" key="4">
    <source>
        <dbReference type="ARBA" id="ARBA00022490"/>
    </source>
</evidence>
<dbReference type="PROSITE" id="PS50082">
    <property type="entry name" value="WD_REPEATS_2"/>
    <property type="match status" value="3"/>
</dbReference>
<evidence type="ECO:0000256" key="6">
    <source>
        <dbReference type="ARBA" id="ARBA00022737"/>
    </source>
</evidence>
<dbReference type="PANTHER" id="PTHR46027:SF1">
    <property type="entry name" value="PEROXISOMAL TARGETING SIGNAL 2 RECEPTOR"/>
    <property type="match status" value="1"/>
</dbReference>
<evidence type="ECO:0000256" key="8">
    <source>
        <dbReference type="ARBA" id="ARBA00023140"/>
    </source>
</evidence>
<evidence type="ECO:0000256" key="11">
    <source>
        <dbReference type="PROSITE-ProRule" id="PRU00221"/>
    </source>
</evidence>
<comment type="subcellular location">
    <subcellularLocation>
        <location evidence="2">Cytoplasm</location>
        <location evidence="2">Cytosol</location>
    </subcellularLocation>
    <subcellularLocation>
        <location evidence="1">Peroxisome matrix</location>
    </subcellularLocation>
</comment>
<protein>
    <recommendedName>
        <fullName evidence="10">Peroxin-7</fullName>
    </recommendedName>
</protein>
<comment type="similarity">
    <text evidence="9">Belongs to the WD repeat peroxin-7 family.</text>
</comment>
<feature type="transmembrane region" description="Helical" evidence="12">
    <location>
        <begin position="422"/>
        <end position="442"/>
    </location>
</feature>
<dbReference type="Gene3D" id="2.130.10.10">
    <property type="entry name" value="YVTN repeat-like/Quinoprotein amine dehydrogenase"/>
    <property type="match status" value="1"/>
</dbReference>
<name>A0A8T2PCX3_9TELE</name>
<proteinExistence type="inferred from homology"/>
<dbReference type="PROSITE" id="PS50294">
    <property type="entry name" value="WD_REPEATS_REGION"/>
    <property type="match status" value="2"/>
</dbReference>
<sequence>MAGMKTFRSPSRHGYAVEISPFFSTRLACATSQYYGIAGCGTLLVLEQSEAGISLFRSFDWNDGLFDVTWSENNEHVLVTGAGDGSLQIWDTANPQGPLQVLKEHTQEWDLERSQSLCTLQGHEGVIYSTVWSPHVPGCFASASAHKAEILSCDWCKYDQNVIVTGAVDCSLRVWDLRNVRQPVSELPGHSYAIRRVKFSPFNQTVIASCSYDFTVRLWDWGSKGQPLLGTLEHHTEFVCGLDFNLHVPNQVVDCAWDETQGNRFKRSMEVCKGRLLGISVAVAHGFFSGSLNILLKFLITTYHFNYLTLIQCLTSTTAALTLEILRRLGKIDIPPYSLHLAKVFASVCILSTLQSTLTLWSLRGLSLPMYVVFKRCLPLVTLGIGVCVLKNGIPSLGVTSAVLITTIGAALAGAGDLTGDPFGYVTGVLAVIIHASYLVLIQKTSADSDYGPLTAQYAIAITASPVLFICAFVSMDFIDVWSYPGWTNPFVPCIFTTCILIGCAMNFTTLHCTYINSAVTTSFVGVVKSIATITVGMLAFEDVKPTRLFVAGVVVNTVGSVTYCIVKYFETKKKSKYQDLEEASKDEELPGVPYVEEKHPNGDLEVMPNGGMMDAVEPSDYVESTGQESGVVESIELQKQANQPDSGTSNVSLSDNYIGVWRSIRSLKVFKKDTLIDNEEVQSP</sequence>
<dbReference type="GO" id="GO:0016558">
    <property type="term" value="P:protein import into peroxisome matrix"/>
    <property type="evidence" value="ECO:0007669"/>
    <property type="project" value="InterPro"/>
</dbReference>
<feature type="transmembrane region" description="Helical" evidence="12">
    <location>
        <begin position="520"/>
        <end position="541"/>
    </location>
</feature>
<keyword evidence="12" id="KW-0472">Membrane</keyword>
<dbReference type="InterPro" id="IPR044536">
    <property type="entry name" value="PEX7"/>
</dbReference>
<feature type="transmembrane region" description="Helical" evidence="12">
    <location>
        <begin position="276"/>
        <end position="299"/>
    </location>
</feature>
<feature type="transmembrane region" description="Helical" evidence="12">
    <location>
        <begin position="487"/>
        <end position="508"/>
    </location>
</feature>
<dbReference type="Proteomes" id="UP000824540">
    <property type="component" value="Unassembled WGS sequence"/>
</dbReference>
<dbReference type="SUPFAM" id="SSF50978">
    <property type="entry name" value="WD40 repeat-like"/>
    <property type="match status" value="1"/>
</dbReference>
<dbReference type="GO" id="GO:0005053">
    <property type="term" value="F:peroxisome matrix targeting signal-2 binding"/>
    <property type="evidence" value="ECO:0007669"/>
    <property type="project" value="InterPro"/>
</dbReference>
<keyword evidence="14" id="KW-1185">Reference proteome</keyword>
<keyword evidence="12" id="KW-0812">Transmembrane</keyword>
<feature type="transmembrane region" description="Helical" evidence="12">
    <location>
        <begin position="397"/>
        <end position="416"/>
    </location>
</feature>
<evidence type="ECO:0000256" key="12">
    <source>
        <dbReference type="SAM" id="Phobius"/>
    </source>
</evidence>
<dbReference type="OrthoDB" id="417037at2759"/>
<organism evidence="13 14">
    <name type="scientific">Albula glossodonta</name>
    <name type="common">roundjaw bonefish</name>
    <dbReference type="NCBI Taxonomy" id="121402"/>
    <lineage>
        <taxon>Eukaryota</taxon>
        <taxon>Metazoa</taxon>
        <taxon>Chordata</taxon>
        <taxon>Craniata</taxon>
        <taxon>Vertebrata</taxon>
        <taxon>Euteleostomi</taxon>
        <taxon>Actinopterygii</taxon>
        <taxon>Neopterygii</taxon>
        <taxon>Teleostei</taxon>
        <taxon>Albuliformes</taxon>
        <taxon>Albulidae</taxon>
        <taxon>Albula</taxon>
    </lineage>
</organism>
<feature type="transmembrane region" description="Helical" evidence="12">
    <location>
        <begin position="369"/>
        <end position="390"/>
    </location>
</feature>
<evidence type="ECO:0000256" key="10">
    <source>
        <dbReference type="ARBA" id="ARBA00032565"/>
    </source>
</evidence>
<dbReference type="EMBL" id="JAFBMS010000013">
    <property type="protein sequence ID" value="KAG9347482.1"/>
    <property type="molecule type" value="Genomic_DNA"/>
</dbReference>
<dbReference type="GO" id="GO:0005782">
    <property type="term" value="C:peroxisomal matrix"/>
    <property type="evidence" value="ECO:0007669"/>
    <property type="project" value="UniProtKB-SubCell"/>
</dbReference>
<keyword evidence="6" id="KW-0677">Repeat</keyword>
<evidence type="ECO:0000256" key="3">
    <source>
        <dbReference type="ARBA" id="ARBA00022448"/>
    </source>
</evidence>
<dbReference type="InterPro" id="IPR036322">
    <property type="entry name" value="WD40_repeat_dom_sf"/>
</dbReference>
<evidence type="ECO:0000256" key="1">
    <source>
        <dbReference type="ARBA" id="ARBA00004253"/>
    </source>
</evidence>
<reference evidence="13" key="1">
    <citation type="thesis" date="2021" institute="BYU ScholarsArchive" country="Provo, UT, USA">
        <title>Applications of and Algorithms for Genome Assembly and Genomic Analyses with an Emphasis on Marine Teleosts.</title>
        <authorList>
            <person name="Pickett B.D."/>
        </authorList>
    </citation>
    <scope>NUCLEOTIDE SEQUENCE</scope>
    <source>
        <strain evidence="13">HI-2016</strain>
    </source>
</reference>
<dbReference type="PROSITE" id="PS00678">
    <property type="entry name" value="WD_REPEATS_1"/>
    <property type="match status" value="1"/>
</dbReference>
<evidence type="ECO:0000256" key="2">
    <source>
        <dbReference type="ARBA" id="ARBA00004514"/>
    </source>
</evidence>
<evidence type="ECO:0000313" key="14">
    <source>
        <dbReference type="Proteomes" id="UP000824540"/>
    </source>
</evidence>
<keyword evidence="3" id="KW-0813">Transport</keyword>
<dbReference type="SMART" id="SM00320">
    <property type="entry name" value="WD40"/>
    <property type="match status" value="3"/>
</dbReference>
<keyword evidence="5 11" id="KW-0853">WD repeat</keyword>
<evidence type="ECO:0000313" key="13">
    <source>
        <dbReference type="EMBL" id="KAG9347482.1"/>
    </source>
</evidence>
<keyword evidence="12" id="KW-1133">Transmembrane helix</keyword>
<feature type="repeat" description="WD" evidence="11">
    <location>
        <begin position="143"/>
        <end position="185"/>
    </location>
</feature>
<dbReference type="PRINTS" id="PR00320">
    <property type="entry name" value="GPROTEINBRPT"/>
</dbReference>
<feature type="transmembrane region" description="Helical" evidence="12">
    <location>
        <begin position="305"/>
        <end position="323"/>
    </location>
</feature>
<dbReference type="InterPro" id="IPR019775">
    <property type="entry name" value="WD40_repeat_CS"/>
</dbReference>
<dbReference type="InterPro" id="IPR015943">
    <property type="entry name" value="WD40/YVTN_repeat-like_dom_sf"/>
</dbReference>
<keyword evidence="4" id="KW-0963">Cytoplasm</keyword>
<dbReference type="InterPro" id="IPR020472">
    <property type="entry name" value="WD40_PAC1"/>
</dbReference>
<feature type="transmembrane region" description="Helical" evidence="12">
    <location>
        <begin position="547"/>
        <end position="567"/>
    </location>
</feature>
<accession>A0A8T2PCX3</accession>
<gene>
    <name evidence="13" type="ORF">JZ751_005049</name>
</gene>
<feature type="repeat" description="WD" evidence="11">
    <location>
        <begin position="68"/>
        <end position="91"/>
    </location>
</feature>
<feature type="transmembrane region" description="Helical" evidence="12">
    <location>
        <begin position="454"/>
        <end position="475"/>
    </location>
</feature>
<comment type="caution">
    <text evidence="13">The sequence shown here is derived from an EMBL/GenBank/DDBJ whole genome shotgun (WGS) entry which is preliminary data.</text>
</comment>
<evidence type="ECO:0000256" key="5">
    <source>
        <dbReference type="ARBA" id="ARBA00022574"/>
    </source>
</evidence>
<feature type="repeat" description="WD" evidence="11">
    <location>
        <begin position="187"/>
        <end position="220"/>
    </location>
</feature>
<keyword evidence="8" id="KW-0576">Peroxisome</keyword>
<evidence type="ECO:0000256" key="9">
    <source>
        <dbReference type="ARBA" id="ARBA00024017"/>
    </source>
</evidence>
<evidence type="ECO:0000256" key="7">
    <source>
        <dbReference type="ARBA" id="ARBA00022927"/>
    </source>
</evidence>
<dbReference type="AlphaFoldDB" id="A0A8T2PCX3"/>
<dbReference type="GO" id="GO:0005829">
    <property type="term" value="C:cytosol"/>
    <property type="evidence" value="ECO:0007669"/>
    <property type="project" value="UniProtKB-SubCell"/>
</dbReference>
<keyword evidence="7" id="KW-0653">Protein transport</keyword>
<dbReference type="InterPro" id="IPR001680">
    <property type="entry name" value="WD40_rpt"/>
</dbReference>
<dbReference type="Pfam" id="PF00400">
    <property type="entry name" value="WD40"/>
    <property type="match status" value="3"/>
</dbReference>
<dbReference type="PANTHER" id="PTHR46027">
    <property type="entry name" value="PEROXISOMAL TARGETING SIGNAL 2 RECEPTOR"/>
    <property type="match status" value="1"/>
</dbReference>